<evidence type="ECO:0000313" key="3">
    <source>
        <dbReference type="EMBL" id="CAI9113176.1"/>
    </source>
</evidence>
<sequence>MRAAAPPPIILIATIFAAVSISSTAAFARSDTVPFILAHKKATLTKLHRPSDEQRVSVTIDIYNSGPIPAYDVSVVDDTWPSEIFDLITGNTSNSWKTLESGSYVSHSFELVPKWRTVYLGAPAFIKFRVPLKSKFQEAYSTPTLAIHTLADEVKTDKLQLVKKLLANYGSHISVILIVGAFAHIIFFPPKSNSGNVNKKQH</sequence>
<keyword evidence="1" id="KW-0472">Membrane</keyword>
<dbReference type="AlphaFoldDB" id="A0AAV1E151"/>
<accession>A0AAV1E151</accession>
<protein>
    <submittedName>
        <fullName evidence="3">OLC1v1013738C1</fullName>
    </submittedName>
</protein>
<name>A0AAV1E151_OLDCO</name>
<dbReference type="Proteomes" id="UP001161247">
    <property type="component" value="Chromosome 7"/>
</dbReference>
<keyword evidence="2" id="KW-0732">Signal</keyword>
<dbReference type="Pfam" id="PF05753">
    <property type="entry name" value="TRAP_beta"/>
    <property type="match status" value="1"/>
</dbReference>
<evidence type="ECO:0000256" key="1">
    <source>
        <dbReference type="SAM" id="Phobius"/>
    </source>
</evidence>
<keyword evidence="1" id="KW-1133">Transmembrane helix</keyword>
<proteinExistence type="predicted"/>
<feature type="chain" id="PRO_5043337119" evidence="2">
    <location>
        <begin position="26"/>
        <end position="202"/>
    </location>
</feature>
<dbReference type="EMBL" id="OX459124">
    <property type="protein sequence ID" value="CAI9113176.1"/>
    <property type="molecule type" value="Genomic_DNA"/>
</dbReference>
<feature type="transmembrane region" description="Helical" evidence="1">
    <location>
        <begin position="169"/>
        <end position="189"/>
    </location>
</feature>
<organism evidence="3 4">
    <name type="scientific">Oldenlandia corymbosa var. corymbosa</name>
    <dbReference type="NCBI Taxonomy" id="529605"/>
    <lineage>
        <taxon>Eukaryota</taxon>
        <taxon>Viridiplantae</taxon>
        <taxon>Streptophyta</taxon>
        <taxon>Embryophyta</taxon>
        <taxon>Tracheophyta</taxon>
        <taxon>Spermatophyta</taxon>
        <taxon>Magnoliopsida</taxon>
        <taxon>eudicotyledons</taxon>
        <taxon>Gunneridae</taxon>
        <taxon>Pentapetalae</taxon>
        <taxon>asterids</taxon>
        <taxon>lamiids</taxon>
        <taxon>Gentianales</taxon>
        <taxon>Rubiaceae</taxon>
        <taxon>Rubioideae</taxon>
        <taxon>Spermacoceae</taxon>
        <taxon>Hedyotis-Oldenlandia complex</taxon>
        <taxon>Oldenlandia</taxon>
    </lineage>
</organism>
<dbReference type="PANTHER" id="PTHR12861:SF7">
    <property type="entry name" value="TRANSLOCON-ASSOCIATED PROTEIN SUBUNIT BETA-LIKE"/>
    <property type="match status" value="1"/>
</dbReference>
<reference evidence="3" key="1">
    <citation type="submission" date="2023-03" db="EMBL/GenBank/DDBJ databases">
        <authorList>
            <person name="Julca I."/>
        </authorList>
    </citation>
    <scope>NUCLEOTIDE SEQUENCE</scope>
</reference>
<evidence type="ECO:0000313" key="4">
    <source>
        <dbReference type="Proteomes" id="UP001161247"/>
    </source>
</evidence>
<dbReference type="GO" id="GO:0005783">
    <property type="term" value="C:endoplasmic reticulum"/>
    <property type="evidence" value="ECO:0007669"/>
    <property type="project" value="TreeGrafter"/>
</dbReference>
<gene>
    <name evidence="3" type="ORF">OLC1_LOCUS20233</name>
</gene>
<keyword evidence="4" id="KW-1185">Reference proteome</keyword>
<feature type="signal peptide" evidence="2">
    <location>
        <begin position="1"/>
        <end position="25"/>
    </location>
</feature>
<keyword evidence="1" id="KW-0812">Transmembrane</keyword>
<evidence type="ECO:0000256" key="2">
    <source>
        <dbReference type="SAM" id="SignalP"/>
    </source>
</evidence>
<dbReference type="PANTHER" id="PTHR12861">
    <property type="entry name" value="TRANSLOCON-ASSOCIATED PROTEIN, BETA SUBUNIT PRECURSOR TRAP-BETA SIGNAL SEQUENCE RECEPTOR BETA SUBUNIT"/>
    <property type="match status" value="1"/>
</dbReference>